<name>A0A1F5G8G1_9BACT</name>
<evidence type="ECO:0000313" key="1">
    <source>
        <dbReference type="EMBL" id="OGD88127.1"/>
    </source>
</evidence>
<dbReference type="Proteomes" id="UP000178577">
    <property type="component" value="Unassembled WGS sequence"/>
</dbReference>
<sequence>MSKSQVLPQTFNSPTYGPLTWQEAILKMVSFISTDPKASFEIIIGTDSEAVNGTADFVSALIVHKKGRGGVYFWGRQKIINLYSMRQRIWQEAFISLALAEKLVVEFGQMGLLEKNPRLAFNESEGINLEIHVDIGPNGETRTMISEIVGMIRANGFKVATKPASWGASTVADRHV</sequence>
<dbReference type="Pfam" id="PF04308">
    <property type="entry name" value="RNaseH_like"/>
    <property type="match status" value="1"/>
</dbReference>
<organism evidence="1 2">
    <name type="scientific">Candidatus Curtissbacteria bacterium RIFCSPHIGHO2_01_FULL_40_12</name>
    <dbReference type="NCBI Taxonomy" id="1797710"/>
    <lineage>
        <taxon>Bacteria</taxon>
        <taxon>Candidatus Curtissiibacteriota</taxon>
    </lineage>
</organism>
<evidence type="ECO:0000313" key="2">
    <source>
        <dbReference type="Proteomes" id="UP000178577"/>
    </source>
</evidence>
<dbReference type="AlphaFoldDB" id="A0A1F5G8G1"/>
<comment type="caution">
    <text evidence="1">The sequence shown here is derived from an EMBL/GenBank/DDBJ whole genome shotgun (WGS) entry which is preliminary data.</text>
</comment>
<evidence type="ECO:0008006" key="3">
    <source>
        <dbReference type="Google" id="ProtNLM"/>
    </source>
</evidence>
<reference evidence="1 2" key="1">
    <citation type="journal article" date="2016" name="Nat. Commun.">
        <title>Thousands of microbial genomes shed light on interconnected biogeochemical processes in an aquifer system.</title>
        <authorList>
            <person name="Anantharaman K."/>
            <person name="Brown C.T."/>
            <person name="Hug L.A."/>
            <person name="Sharon I."/>
            <person name="Castelle C.J."/>
            <person name="Probst A.J."/>
            <person name="Thomas B.C."/>
            <person name="Singh A."/>
            <person name="Wilkins M.J."/>
            <person name="Karaoz U."/>
            <person name="Brodie E.L."/>
            <person name="Williams K.H."/>
            <person name="Hubbard S.S."/>
            <person name="Banfield J.F."/>
        </authorList>
    </citation>
    <scope>NUCLEOTIDE SEQUENCE [LARGE SCALE GENOMIC DNA]</scope>
</reference>
<proteinExistence type="predicted"/>
<dbReference type="PANTHER" id="PTHR39961:SF1">
    <property type="entry name" value="DUF458 DOMAIN-CONTAINING PROTEIN"/>
    <property type="match status" value="1"/>
</dbReference>
<protein>
    <recommendedName>
        <fullName evidence="3">DUF458 domain-containing protein</fullName>
    </recommendedName>
</protein>
<dbReference type="EMBL" id="MFAY01000048">
    <property type="protein sequence ID" value="OGD88127.1"/>
    <property type="molecule type" value="Genomic_DNA"/>
</dbReference>
<accession>A0A1F5G8G1</accession>
<dbReference type="InterPro" id="IPR007405">
    <property type="entry name" value="Phage_KVP40_Orf299"/>
</dbReference>
<gene>
    <name evidence="1" type="ORF">A2693_02550</name>
</gene>
<dbReference type="PANTHER" id="PTHR39961">
    <property type="entry name" value="HYPOTHETICAL CYTOSOLIC PROTEIN"/>
    <property type="match status" value="1"/>
</dbReference>